<evidence type="ECO:0000256" key="1">
    <source>
        <dbReference type="ARBA" id="ARBA00008023"/>
    </source>
</evidence>
<dbReference type="GO" id="GO:0036220">
    <property type="term" value="F:ITP diphosphatase activity"/>
    <property type="evidence" value="ECO:0007669"/>
    <property type="project" value="UniProtKB-UniRule"/>
</dbReference>
<organism evidence="12 13">
    <name type="scientific">Ornithinibacillus halophilus</name>
    <dbReference type="NCBI Taxonomy" id="930117"/>
    <lineage>
        <taxon>Bacteria</taxon>
        <taxon>Bacillati</taxon>
        <taxon>Bacillota</taxon>
        <taxon>Bacilli</taxon>
        <taxon>Bacillales</taxon>
        <taxon>Bacillaceae</taxon>
        <taxon>Ornithinibacillus</taxon>
    </lineage>
</organism>
<gene>
    <name evidence="12" type="ORF">SAMN05216225_10749</name>
</gene>
<dbReference type="Pfam" id="PF01725">
    <property type="entry name" value="Ham1p_like"/>
    <property type="match status" value="1"/>
</dbReference>
<dbReference type="EMBL" id="FQVW01000074">
    <property type="protein sequence ID" value="SHG86488.1"/>
    <property type="molecule type" value="Genomic_DNA"/>
</dbReference>
<evidence type="ECO:0000256" key="8">
    <source>
        <dbReference type="ARBA" id="ARBA00051875"/>
    </source>
</evidence>
<comment type="function">
    <text evidence="10">Pyrophosphatase that catalyzes the hydrolysis of nucleoside triphosphates to their monophosphate derivatives, with a high preference for the non-canonical purine nucleotides XTP (xanthosine triphosphate), dITP (deoxyinosine triphosphate) and ITP. Seems to function as a house-cleaning enzyme that removes non-canonical purine nucleotides from the nucleotide pool, thus preventing their incorporation into DNA/RNA and avoiding chromosomal lesions.</text>
</comment>
<dbReference type="OrthoDB" id="9807456at2"/>
<protein>
    <recommendedName>
        <fullName evidence="10">dITP/XTP pyrophosphatase</fullName>
        <ecNumber evidence="10">3.6.1.66</ecNumber>
    </recommendedName>
    <alternativeName>
        <fullName evidence="10">Non-canonical purine NTP pyrophosphatase</fullName>
    </alternativeName>
    <alternativeName>
        <fullName evidence="10">Non-standard purine NTP pyrophosphatase</fullName>
    </alternativeName>
    <alternativeName>
        <fullName evidence="10">Nucleoside-triphosphate diphosphatase</fullName>
    </alternativeName>
    <alternativeName>
        <fullName evidence="10">Nucleoside-triphosphate pyrophosphatase</fullName>
        <shortName evidence="10">NTPase</shortName>
    </alternativeName>
</protein>
<evidence type="ECO:0000256" key="7">
    <source>
        <dbReference type="ARBA" id="ARBA00023080"/>
    </source>
</evidence>
<comment type="subunit">
    <text evidence="2 10">Homodimer.</text>
</comment>
<dbReference type="FunFam" id="3.90.950.10:FF:000001">
    <property type="entry name" value="dITP/XTP pyrophosphatase"/>
    <property type="match status" value="1"/>
</dbReference>
<comment type="catalytic activity">
    <reaction evidence="8 10">
        <text>dITP + H2O = dIMP + diphosphate + H(+)</text>
        <dbReference type="Rhea" id="RHEA:28342"/>
        <dbReference type="ChEBI" id="CHEBI:15377"/>
        <dbReference type="ChEBI" id="CHEBI:15378"/>
        <dbReference type="ChEBI" id="CHEBI:33019"/>
        <dbReference type="ChEBI" id="CHEBI:61194"/>
        <dbReference type="ChEBI" id="CHEBI:61382"/>
        <dbReference type="EC" id="3.6.1.66"/>
    </reaction>
</comment>
<feature type="binding site" evidence="10">
    <location>
        <begin position="154"/>
        <end position="157"/>
    </location>
    <ligand>
        <name>substrate</name>
    </ligand>
</feature>
<dbReference type="HAMAP" id="MF_01405">
    <property type="entry name" value="Non_canon_purine_NTPase"/>
    <property type="match status" value="1"/>
</dbReference>
<evidence type="ECO:0000256" key="6">
    <source>
        <dbReference type="ARBA" id="ARBA00022842"/>
    </source>
</evidence>
<evidence type="ECO:0000256" key="4">
    <source>
        <dbReference type="ARBA" id="ARBA00022741"/>
    </source>
</evidence>
<dbReference type="InterPro" id="IPR002637">
    <property type="entry name" value="RdgB/HAM1"/>
</dbReference>
<dbReference type="CDD" id="cd00515">
    <property type="entry name" value="HAM1"/>
    <property type="match status" value="1"/>
</dbReference>
<dbReference type="Gene3D" id="3.90.950.10">
    <property type="match status" value="1"/>
</dbReference>
<name>A0A1M5NAF2_9BACI</name>
<dbReference type="GO" id="GO:0046872">
    <property type="term" value="F:metal ion binding"/>
    <property type="evidence" value="ECO:0007669"/>
    <property type="project" value="UniProtKB-KW"/>
</dbReference>
<dbReference type="STRING" id="930117.SAMN05216225_10749"/>
<evidence type="ECO:0000256" key="2">
    <source>
        <dbReference type="ARBA" id="ARBA00011738"/>
    </source>
</evidence>
<dbReference type="GO" id="GO:0017111">
    <property type="term" value="F:ribonucleoside triphosphate phosphatase activity"/>
    <property type="evidence" value="ECO:0007669"/>
    <property type="project" value="InterPro"/>
</dbReference>
<dbReference type="SUPFAM" id="SSF52972">
    <property type="entry name" value="ITPase-like"/>
    <property type="match status" value="1"/>
</dbReference>
<reference evidence="12 13" key="1">
    <citation type="submission" date="2016-11" db="EMBL/GenBank/DDBJ databases">
        <authorList>
            <person name="Jaros S."/>
            <person name="Januszkiewicz K."/>
            <person name="Wedrychowicz H."/>
        </authorList>
    </citation>
    <scope>NUCLEOTIDE SEQUENCE [LARGE SCALE GENOMIC DNA]</scope>
    <source>
        <strain evidence="12 13">IBRC-M 10683</strain>
    </source>
</reference>
<dbReference type="PANTHER" id="PTHR11067:SF9">
    <property type="entry name" value="INOSINE TRIPHOSPHATE PYROPHOSPHATASE"/>
    <property type="match status" value="1"/>
</dbReference>
<feature type="binding site" evidence="10">
    <location>
        <begin position="182"/>
        <end position="183"/>
    </location>
    <ligand>
        <name>substrate</name>
    </ligand>
</feature>
<dbReference type="GO" id="GO:0000166">
    <property type="term" value="F:nucleotide binding"/>
    <property type="evidence" value="ECO:0007669"/>
    <property type="project" value="UniProtKB-KW"/>
</dbReference>
<evidence type="ECO:0000256" key="5">
    <source>
        <dbReference type="ARBA" id="ARBA00022801"/>
    </source>
</evidence>
<dbReference type="GO" id="GO:0009117">
    <property type="term" value="P:nucleotide metabolic process"/>
    <property type="evidence" value="ECO:0007669"/>
    <property type="project" value="UniProtKB-KW"/>
</dbReference>
<feature type="binding site" evidence="10">
    <location>
        <position position="71"/>
    </location>
    <ligand>
        <name>Mg(2+)</name>
        <dbReference type="ChEBI" id="CHEBI:18420"/>
    </ligand>
</feature>
<dbReference type="NCBIfam" id="TIGR00042">
    <property type="entry name" value="RdgB/HAM1 family non-canonical purine NTP pyrophosphatase"/>
    <property type="match status" value="1"/>
</dbReference>
<dbReference type="Proteomes" id="UP000183988">
    <property type="component" value="Unassembled WGS sequence"/>
</dbReference>
<evidence type="ECO:0000313" key="13">
    <source>
        <dbReference type="Proteomes" id="UP000183988"/>
    </source>
</evidence>
<comment type="similarity">
    <text evidence="1 10 11">Belongs to the HAM1 NTPase family.</text>
</comment>
<dbReference type="InterPro" id="IPR029001">
    <property type="entry name" value="ITPase-like_fam"/>
</dbReference>
<evidence type="ECO:0000256" key="3">
    <source>
        <dbReference type="ARBA" id="ARBA00022723"/>
    </source>
</evidence>
<dbReference type="GO" id="GO:0009146">
    <property type="term" value="P:purine nucleoside triphosphate catabolic process"/>
    <property type="evidence" value="ECO:0007669"/>
    <property type="project" value="UniProtKB-UniRule"/>
</dbReference>
<accession>A0A1M5NAF2</accession>
<dbReference type="AlphaFoldDB" id="A0A1M5NAF2"/>
<proteinExistence type="inferred from homology"/>
<dbReference type="GO" id="GO:0035870">
    <property type="term" value="F:dITP diphosphatase activity"/>
    <property type="evidence" value="ECO:0007669"/>
    <property type="project" value="UniProtKB-UniRule"/>
</dbReference>
<evidence type="ECO:0000256" key="9">
    <source>
        <dbReference type="ARBA" id="ARBA00052017"/>
    </source>
</evidence>
<sequence>MKEIMIATKNKGKAKEFKAFFSKYGIEAKSLLDLDEPIDDIEETGSTFEENAAIKAEEISNLLNIPVLSDDSGLEIDFLEGRPGIFSARYAGEPKDDRKNYEKVLEELKDVPDHERTARFVCVLAIATPGEKTVFRKGYCEGKIGLEPRGENGFGYDPIFIPKGYEKTMAQLSPDEKSKISHRSNAIVQLEDWLKGLQ</sequence>
<keyword evidence="7 10" id="KW-0546">Nucleotide metabolism</keyword>
<evidence type="ECO:0000256" key="10">
    <source>
        <dbReference type="HAMAP-Rule" id="MF_01405"/>
    </source>
</evidence>
<feature type="binding site" evidence="10">
    <location>
        <position position="177"/>
    </location>
    <ligand>
        <name>substrate</name>
    </ligand>
</feature>
<dbReference type="EC" id="3.6.1.66" evidence="10"/>
<keyword evidence="4 10" id="KW-0547">Nucleotide-binding</keyword>
<dbReference type="InterPro" id="IPR020922">
    <property type="entry name" value="dITP/XTP_pyrophosphatase"/>
</dbReference>
<dbReference type="GO" id="GO:0036222">
    <property type="term" value="F:XTP diphosphatase activity"/>
    <property type="evidence" value="ECO:0007669"/>
    <property type="project" value="UniProtKB-UniRule"/>
</dbReference>
<dbReference type="RefSeq" id="WP_072892021.1">
    <property type="nucleotide sequence ID" value="NZ_FQVW01000074.1"/>
</dbReference>
<feature type="binding site" evidence="10">
    <location>
        <position position="72"/>
    </location>
    <ligand>
        <name>substrate</name>
    </ligand>
</feature>
<dbReference type="PANTHER" id="PTHR11067">
    <property type="entry name" value="INOSINE TRIPHOSPHATE PYROPHOSPHATASE/HAM1 PROTEIN"/>
    <property type="match status" value="1"/>
</dbReference>
<evidence type="ECO:0000256" key="11">
    <source>
        <dbReference type="RuleBase" id="RU003781"/>
    </source>
</evidence>
<keyword evidence="3 10" id="KW-0479">Metal-binding</keyword>
<comment type="catalytic activity">
    <reaction evidence="10">
        <text>ITP + H2O = IMP + diphosphate + H(+)</text>
        <dbReference type="Rhea" id="RHEA:29399"/>
        <dbReference type="ChEBI" id="CHEBI:15377"/>
        <dbReference type="ChEBI" id="CHEBI:15378"/>
        <dbReference type="ChEBI" id="CHEBI:33019"/>
        <dbReference type="ChEBI" id="CHEBI:58053"/>
        <dbReference type="ChEBI" id="CHEBI:61402"/>
        <dbReference type="EC" id="3.6.1.66"/>
    </reaction>
</comment>
<keyword evidence="5 10" id="KW-0378">Hydrolase</keyword>
<dbReference type="NCBIfam" id="NF011397">
    <property type="entry name" value="PRK14822.1"/>
    <property type="match status" value="1"/>
</dbReference>
<comment type="cofactor">
    <cofactor evidence="10">
        <name>Mg(2+)</name>
        <dbReference type="ChEBI" id="CHEBI:18420"/>
    </cofactor>
    <text evidence="10">Binds 1 Mg(2+) ion per subunit.</text>
</comment>
<dbReference type="GO" id="GO:0005829">
    <property type="term" value="C:cytosol"/>
    <property type="evidence" value="ECO:0007669"/>
    <property type="project" value="TreeGrafter"/>
</dbReference>
<keyword evidence="6 10" id="KW-0460">Magnesium</keyword>
<feature type="binding site" evidence="10">
    <location>
        <begin position="8"/>
        <end position="13"/>
    </location>
    <ligand>
        <name>substrate</name>
    </ligand>
</feature>
<feature type="active site" description="Proton acceptor" evidence="10">
    <location>
        <position position="71"/>
    </location>
</feature>
<feature type="binding site" evidence="10">
    <location>
        <position position="42"/>
    </location>
    <ligand>
        <name>Mg(2+)</name>
        <dbReference type="ChEBI" id="CHEBI:18420"/>
    </ligand>
</feature>
<evidence type="ECO:0000313" key="12">
    <source>
        <dbReference type="EMBL" id="SHG86488.1"/>
    </source>
</evidence>
<comment type="catalytic activity">
    <reaction evidence="9 10">
        <text>XTP + H2O = XMP + diphosphate + H(+)</text>
        <dbReference type="Rhea" id="RHEA:28610"/>
        <dbReference type="ChEBI" id="CHEBI:15377"/>
        <dbReference type="ChEBI" id="CHEBI:15378"/>
        <dbReference type="ChEBI" id="CHEBI:33019"/>
        <dbReference type="ChEBI" id="CHEBI:57464"/>
        <dbReference type="ChEBI" id="CHEBI:61314"/>
        <dbReference type="EC" id="3.6.1.66"/>
    </reaction>
</comment>
<keyword evidence="13" id="KW-1185">Reference proteome</keyword>